<dbReference type="EMBL" id="VMNX01000236">
    <property type="protein sequence ID" value="MPY54007.1"/>
    <property type="molecule type" value="Genomic_DNA"/>
</dbReference>
<evidence type="ECO:0000313" key="2">
    <source>
        <dbReference type="Proteomes" id="UP000373149"/>
    </source>
</evidence>
<dbReference type="AlphaFoldDB" id="A0A5N8X351"/>
<dbReference type="GO" id="GO:0016740">
    <property type="term" value="F:transferase activity"/>
    <property type="evidence" value="ECO:0007669"/>
    <property type="project" value="UniProtKB-KW"/>
</dbReference>
<gene>
    <name evidence="1" type="ORF">FPZ41_37795</name>
</gene>
<keyword evidence="2" id="KW-1185">Reference proteome</keyword>
<protein>
    <submittedName>
        <fullName evidence="1">Acetyltransferase</fullName>
    </submittedName>
</protein>
<name>A0A5N8X351_9ACTN</name>
<comment type="caution">
    <text evidence="1">The sequence shown here is derived from an EMBL/GenBank/DDBJ whole genome shotgun (WGS) entry which is preliminary data.</text>
</comment>
<keyword evidence="1" id="KW-0808">Transferase</keyword>
<reference evidence="1 2" key="1">
    <citation type="submission" date="2019-09" db="EMBL/GenBank/DDBJ databases">
        <authorList>
            <person name="Duangmal K."/>
            <person name="Teo W.F.A."/>
            <person name="Lipun K."/>
        </authorList>
    </citation>
    <scope>NUCLEOTIDE SEQUENCE [LARGE SCALE GENOMIC DNA]</scope>
    <source>
        <strain evidence="1 2">K1PN6</strain>
    </source>
</reference>
<proteinExistence type="predicted"/>
<evidence type="ECO:0000313" key="1">
    <source>
        <dbReference type="EMBL" id="MPY54007.1"/>
    </source>
</evidence>
<dbReference type="RefSeq" id="WP_152868242.1">
    <property type="nucleotide sequence ID" value="NZ_VMNX01000236.1"/>
</dbReference>
<accession>A0A5N8X351</accession>
<dbReference type="Proteomes" id="UP000373149">
    <property type="component" value="Unassembled WGS sequence"/>
</dbReference>
<sequence>MYESWGYAKVGERQPFADSPLSAVMAKALRACAQ</sequence>
<organism evidence="1 2">
    <name type="scientific">Streptomyces acidicola</name>
    <dbReference type="NCBI Taxonomy" id="2596892"/>
    <lineage>
        <taxon>Bacteria</taxon>
        <taxon>Bacillati</taxon>
        <taxon>Actinomycetota</taxon>
        <taxon>Actinomycetes</taxon>
        <taxon>Kitasatosporales</taxon>
        <taxon>Streptomycetaceae</taxon>
        <taxon>Streptomyces</taxon>
    </lineage>
</organism>